<dbReference type="EMBL" id="AP019774">
    <property type="protein sequence ID" value="BCD70529.1"/>
    <property type="molecule type" value="Genomic_DNA"/>
</dbReference>
<gene>
    <name evidence="1" type="ORF">NHP190020_12320</name>
    <name evidence="2" type="ORF">SNTW_11740</name>
</gene>
<evidence type="ECO:0000313" key="2">
    <source>
        <dbReference type="EMBL" id="BCD70529.1"/>
    </source>
</evidence>
<name>A0A6J4CYG7_9HELI</name>
<dbReference type="Proteomes" id="UP000317935">
    <property type="component" value="Chromosome"/>
</dbReference>
<dbReference type="Proteomes" id="UP000509742">
    <property type="component" value="Chromosome"/>
</dbReference>
<dbReference type="RefSeq" id="WP_006564047.1">
    <property type="nucleotide sequence ID" value="NZ_AP019774.1"/>
</dbReference>
<evidence type="ECO:0000313" key="4">
    <source>
        <dbReference type="Proteomes" id="UP000509742"/>
    </source>
</evidence>
<evidence type="ECO:0000313" key="1">
    <source>
        <dbReference type="EMBL" id="BCD46193.1"/>
    </source>
</evidence>
<dbReference type="InterPro" id="IPR007463">
    <property type="entry name" value="DUF507"/>
</dbReference>
<accession>A0A6J4CYG7</accession>
<protein>
    <submittedName>
        <fullName evidence="2">Competence protein</fullName>
    </submittedName>
</protein>
<organism evidence="2 3">
    <name type="scientific">Helicobacter suis</name>
    <dbReference type="NCBI Taxonomy" id="104628"/>
    <lineage>
        <taxon>Bacteria</taxon>
        <taxon>Pseudomonadati</taxon>
        <taxon>Campylobacterota</taxon>
        <taxon>Epsilonproteobacteria</taxon>
        <taxon>Campylobacterales</taxon>
        <taxon>Helicobacteraceae</taxon>
        <taxon>Helicobacter</taxon>
    </lineage>
</organism>
<dbReference type="Pfam" id="PF04368">
    <property type="entry name" value="DUF507"/>
    <property type="match status" value="1"/>
</dbReference>
<proteinExistence type="predicted"/>
<dbReference type="AlphaFoldDB" id="A0A6J4CYG7"/>
<reference evidence="2 3" key="1">
    <citation type="submission" date="2019-06" db="EMBL/GenBank/DDBJ databases">
        <title>Complete genome sequence of Helicobacter suis SNTW101c.</title>
        <authorList>
            <person name="Rimbara E."/>
            <person name="Suzuki M."/>
            <person name="Matsui H."/>
            <person name="Nakamura M."/>
            <person name="Mori S."/>
            <person name="Shibayama K."/>
        </authorList>
    </citation>
    <scope>NUCLEOTIDE SEQUENCE [LARGE SCALE GENOMIC DNA]</scope>
    <source>
        <strain evidence="2 3">SNTW101c</strain>
    </source>
</reference>
<evidence type="ECO:0000313" key="3">
    <source>
        <dbReference type="Proteomes" id="UP000317935"/>
    </source>
</evidence>
<sequence length="183" mass="21842">MRLKPNHIRYIVNKIAQDLVQSTLLELKGTLESLTQITLSVVQENVDQEVAIDHRARDLLEENLDEIEFMRMDERQLFWMIKKQLALKEDFVLGWEDRCNLLSHKILEKILEEDLLMFSVSENLIRNVIFKSIDTYAKLYESVELEVSEKIKNYKRKLPVGSDEYELVFDRMYEEELRKKGFL</sequence>
<keyword evidence="4" id="KW-1185">Reference proteome</keyword>
<dbReference type="EMBL" id="AP023036">
    <property type="protein sequence ID" value="BCD46193.1"/>
    <property type="molecule type" value="Genomic_DNA"/>
</dbReference>
<reference evidence="1 4" key="2">
    <citation type="submission" date="2020-04" db="EMBL/GenBank/DDBJ databases">
        <title>Genomic analysis of gastric non-Helicobacter pylori Helicobacters isolated in Japan.</title>
        <authorList>
            <person name="Suzuki M."/>
            <person name="Rimbara E."/>
        </authorList>
    </citation>
    <scope>NUCLEOTIDE SEQUENCE [LARGE SCALE GENOMIC DNA]</scope>
    <source>
        <strain evidence="1 4">NHP19-0020</strain>
    </source>
</reference>